<organism evidence="4 5">
    <name type="scientific">Brochothrix thermosphacta</name>
    <name type="common">Microbacterium thermosphactum</name>
    <dbReference type="NCBI Taxonomy" id="2756"/>
    <lineage>
        <taxon>Bacteria</taxon>
        <taxon>Bacillati</taxon>
        <taxon>Bacillota</taxon>
        <taxon>Bacilli</taxon>
        <taxon>Bacillales</taxon>
        <taxon>Listeriaceae</taxon>
        <taxon>Brochothrix</taxon>
    </lineage>
</organism>
<keyword evidence="3" id="KW-0859">Xylose metabolism</keyword>
<evidence type="ECO:0000313" key="4">
    <source>
        <dbReference type="EMBL" id="ATF25737.1"/>
    </source>
</evidence>
<dbReference type="InterPro" id="IPR000600">
    <property type="entry name" value="ROK"/>
</dbReference>
<dbReference type="OrthoDB" id="9796533at2"/>
<reference evidence="4 5" key="1">
    <citation type="submission" date="2017-09" db="EMBL/GenBank/DDBJ databases">
        <title>Complete Genome Sequences of Two Strains of the Meat Spoilage Bacterium Brochothrix thermosphacta Isolated from Ground Chicken.</title>
        <authorList>
            <person name="Paoli G.C."/>
            <person name="Wijey C."/>
            <person name="Chen C.-Y."/>
            <person name="Nguyen L."/>
            <person name="Yan X."/>
            <person name="Irwin P.L."/>
        </authorList>
    </citation>
    <scope>NUCLEOTIDE SEQUENCE [LARGE SCALE GENOMIC DNA]</scope>
    <source>
        <strain evidence="4 5">BI</strain>
    </source>
</reference>
<dbReference type="InterPro" id="IPR036388">
    <property type="entry name" value="WH-like_DNA-bd_sf"/>
</dbReference>
<protein>
    <submittedName>
        <fullName evidence="4">ROK family protein</fullName>
    </submittedName>
</protein>
<accession>A0A291KEU7</accession>
<dbReference type="GO" id="GO:0042732">
    <property type="term" value="P:D-xylose metabolic process"/>
    <property type="evidence" value="ECO:0007669"/>
    <property type="project" value="UniProtKB-KW"/>
</dbReference>
<dbReference type="Pfam" id="PF00480">
    <property type="entry name" value="ROK"/>
    <property type="match status" value="1"/>
</dbReference>
<dbReference type="EMBL" id="CP023483">
    <property type="protein sequence ID" value="ATF25737.1"/>
    <property type="molecule type" value="Genomic_DNA"/>
</dbReference>
<dbReference type="STRING" id="2756.BFR44_07210"/>
<evidence type="ECO:0000256" key="3">
    <source>
        <dbReference type="ARBA" id="ARBA00022629"/>
    </source>
</evidence>
<dbReference type="GeneID" id="66537668"/>
<dbReference type="SUPFAM" id="SSF53067">
    <property type="entry name" value="Actin-like ATPase domain"/>
    <property type="match status" value="2"/>
</dbReference>
<name>A0A291KEU7_BROTH</name>
<gene>
    <name evidence="4" type="ORF">CNY62_04645</name>
</gene>
<keyword evidence="3" id="KW-0119">Carbohydrate metabolism</keyword>
<evidence type="ECO:0000256" key="1">
    <source>
        <dbReference type="ARBA" id="ARBA00002486"/>
    </source>
</evidence>
<sequence>MNAMLESFHQPKSAKINKLKTLYRAIQKNGPIKAETLMLQTNTTHATCARLLDELQKNNLVSVKSSTVSTGGRKPNLYQITPDAAYLIGIEVTALYSTISLLDLHLSIKQQAKIKTAHFTSIYDTLDFIITETKKLVTTANLSFTSIIGTGLSIDDYFDSFDHKKNDLTTEIKTLEAYIEAQLPSKVTIGSGVNFAALAEYRLNYGASSRRFLFSTSDMELRSCTLTHGGTPLSSNGMSFTFGHTIIDSQGPVCSCGAKGCLRTFSSLPAIKAAIIQRVNAGETSQLSEVVSSIEEIDFFDILSASENGDTLCKNVLEEAAYYYGIALSNQIIVYQPDTVVCGGTLIPKSSFFEVVQRTIAERLAPFSGISTNVYPAKDSYDIVSQGAGGIVLEKLLRS</sequence>
<evidence type="ECO:0000313" key="5">
    <source>
        <dbReference type="Proteomes" id="UP000243591"/>
    </source>
</evidence>
<dbReference type="PANTHER" id="PTHR18964">
    <property type="entry name" value="ROK (REPRESSOR, ORF, KINASE) FAMILY"/>
    <property type="match status" value="1"/>
</dbReference>
<dbReference type="PANTHER" id="PTHR18964:SF149">
    <property type="entry name" value="BIFUNCTIONAL UDP-N-ACETYLGLUCOSAMINE 2-EPIMERASE_N-ACETYLMANNOSAMINE KINASE"/>
    <property type="match status" value="1"/>
</dbReference>
<dbReference type="Gene3D" id="1.10.10.10">
    <property type="entry name" value="Winged helix-like DNA-binding domain superfamily/Winged helix DNA-binding domain"/>
    <property type="match status" value="1"/>
</dbReference>
<keyword evidence="5" id="KW-1185">Reference proteome</keyword>
<comment type="similarity">
    <text evidence="2">Belongs to the ROK (NagC/XylR) family.</text>
</comment>
<dbReference type="InterPro" id="IPR036390">
    <property type="entry name" value="WH_DNA-bd_sf"/>
</dbReference>
<dbReference type="AlphaFoldDB" id="A0A291KEU7"/>
<evidence type="ECO:0000256" key="2">
    <source>
        <dbReference type="ARBA" id="ARBA00006479"/>
    </source>
</evidence>
<dbReference type="KEGG" id="bths:CNY62_04645"/>
<comment type="function">
    <text evidence="1">Transcriptional repressor of xylose-utilizing enzymes.</text>
</comment>
<dbReference type="Proteomes" id="UP000243591">
    <property type="component" value="Chromosome"/>
</dbReference>
<dbReference type="RefSeq" id="WP_051535994.1">
    <property type="nucleotide sequence ID" value="NZ_CBCPHX010000007.1"/>
</dbReference>
<dbReference type="InterPro" id="IPR043129">
    <property type="entry name" value="ATPase_NBD"/>
</dbReference>
<proteinExistence type="inferred from homology"/>
<dbReference type="Gene3D" id="3.30.420.40">
    <property type="match status" value="2"/>
</dbReference>
<dbReference type="SUPFAM" id="SSF46785">
    <property type="entry name" value="Winged helix' DNA-binding domain"/>
    <property type="match status" value="1"/>
</dbReference>